<feature type="transmembrane region" description="Helical" evidence="14">
    <location>
        <begin position="256"/>
        <end position="280"/>
    </location>
</feature>
<evidence type="ECO:0000256" key="6">
    <source>
        <dbReference type="ARBA" id="ARBA00022979"/>
    </source>
</evidence>
<feature type="transmembrane region" description="Helical" evidence="14">
    <location>
        <begin position="367"/>
        <end position="387"/>
    </location>
</feature>
<keyword evidence="3" id="KW-0813">Transport</keyword>
<dbReference type="RefSeq" id="XP_031569157.1">
    <property type="nucleotide sequence ID" value="XM_031713297.1"/>
</dbReference>
<evidence type="ECO:0000256" key="1">
    <source>
        <dbReference type="ARBA" id="ARBA00004141"/>
    </source>
</evidence>
<evidence type="ECO:0000256" key="14">
    <source>
        <dbReference type="SAM" id="Phobius"/>
    </source>
</evidence>
<dbReference type="InterPro" id="IPR038377">
    <property type="entry name" value="Na/Glc_symporter_sf"/>
</dbReference>
<evidence type="ECO:0000256" key="7">
    <source>
        <dbReference type="ARBA" id="ARBA00022989"/>
    </source>
</evidence>
<dbReference type="GO" id="GO:0005307">
    <property type="term" value="F:choline:sodium symporter activity"/>
    <property type="evidence" value="ECO:0007669"/>
    <property type="project" value="TreeGrafter"/>
</dbReference>
<feature type="transmembrane region" description="Helical" evidence="14">
    <location>
        <begin position="6"/>
        <end position="27"/>
    </location>
</feature>
<dbReference type="InterPro" id="IPR052244">
    <property type="entry name" value="Choline_transporter"/>
</dbReference>
<feature type="transmembrane region" description="Helical" evidence="14">
    <location>
        <begin position="156"/>
        <end position="175"/>
    </location>
</feature>
<evidence type="ECO:0000256" key="13">
    <source>
        <dbReference type="RuleBase" id="RU362091"/>
    </source>
</evidence>
<name>A0A6P8IQG1_ACTTE</name>
<feature type="transmembrane region" description="Helical" evidence="14">
    <location>
        <begin position="393"/>
        <end position="416"/>
    </location>
</feature>
<comment type="subcellular location">
    <subcellularLocation>
        <location evidence="1">Membrane</location>
        <topology evidence="1">Multi-pass membrane protein</topology>
    </subcellularLocation>
</comment>
<evidence type="ECO:0000256" key="10">
    <source>
        <dbReference type="ARBA" id="ARBA00023136"/>
    </source>
</evidence>
<feature type="transmembrane region" description="Helical" evidence="14">
    <location>
        <begin position="321"/>
        <end position="346"/>
    </location>
</feature>
<keyword evidence="11" id="KW-0325">Glycoprotein</keyword>
<comment type="similarity">
    <text evidence="2 13">Belongs to the sodium:solute symporter (SSF) (TC 2.A.21) family.</text>
</comment>
<dbReference type="AlphaFoldDB" id="A0A6P8IQG1"/>
<feature type="transmembrane region" description="Helical" evidence="14">
    <location>
        <begin position="121"/>
        <end position="150"/>
    </location>
</feature>
<evidence type="ECO:0000256" key="11">
    <source>
        <dbReference type="ARBA" id="ARBA00023180"/>
    </source>
</evidence>
<evidence type="ECO:0000256" key="4">
    <source>
        <dbReference type="ARBA" id="ARBA00022692"/>
    </source>
</evidence>
<dbReference type="Gene3D" id="1.20.1730.10">
    <property type="entry name" value="Sodium/glucose cotransporter"/>
    <property type="match status" value="1"/>
</dbReference>
<feature type="transmembrane region" description="Helical" evidence="14">
    <location>
        <begin position="225"/>
        <end position="244"/>
    </location>
</feature>
<evidence type="ECO:0000256" key="8">
    <source>
        <dbReference type="ARBA" id="ARBA00023053"/>
    </source>
</evidence>
<proteinExistence type="inferred from homology"/>
<keyword evidence="7 14" id="KW-1133">Transmembrane helix</keyword>
<evidence type="ECO:0000313" key="17">
    <source>
        <dbReference type="RefSeq" id="XP_031569162.1"/>
    </source>
</evidence>
<dbReference type="GO" id="GO:0005886">
    <property type="term" value="C:plasma membrane"/>
    <property type="evidence" value="ECO:0007669"/>
    <property type="project" value="TreeGrafter"/>
</dbReference>
<gene>
    <name evidence="16 17 18" type="primary">LOC116303706</name>
</gene>
<evidence type="ECO:0000313" key="18">
    <source>
        <dbReference type="RefSeq" id="XP_031569170.1"/>
    </source>
</evidence>
<dbReference type="Proteomes" id="UP000515163">
    <property type="component" value="Unplaced"/>
</dbReference>
<keyword evidence="8" id="KW-0915">Sodium</keyword>
<evidence type="ECO:0000256" key="9">
    <source>
        <dbReference type="ARBA" id="ARBA00023065"/>
    </source>
</evidence>
<keyword evidence="12" id="KW-0739">Sodium transport</keyword>
<dbReference type="RefSeq" id="XP_031569170.1">
    <property type="nucleotide sequence ID" value="XM_031713310.1"/>
</dbReference>
<feature type="transmembrane region" description="Helical" evidence="14">
    <location>
        <begin position="82"/>
        <end position="100"/>
    </location>
</feature>
<feature type="transmembrane region" description="Helical" evidence="14">
    <location>
        <begin position="423"/>
        <end position="439"/>
    </location>
</feature>
<keyword evidence="15" id="KW-1185">Reference proteome</keyword>
<evidence type="ECO:0000313" key="16">
    <source>
        <dbReference type="RefSeq" id="XP_031569157.1"/>
    </source>
</evidence>
<organism evidence="15 16">
    <name type="scientific">Actinia tenebrosa</name>
    <name type="common">Australian red waratah sea anemone</name>
    <dbReference type="NCBI Taxonomy" id="6105"/>
    <lineage>
        <taxon>Eukaryota</taxon>
        <taxon>Metazoa</taxon>
        <taxon>Cnidaria</taxon>
        <taxon>Anthozoa</taxon>
        <taxon>Hexacorallia</taxon>
        <taxon>Actiniaria</taxon>
        <taxon>Actiniidae</taxon>
        <taxon>Actinia</taxon>
    </lineage>
</organism>
<evidence type="ECO:0000313" key="15">
    <source>
        <dbReference type="Proteomes" id="UP000515163"/>
    </source>
</evidence>
<evidence type="ECO:0000256" key="12">
    <source>
        <dbReference type="ARBA" id="ARBA00023201"/>
    </source>
</evidence>
<dbReference type="OrthoDB" id="546820at2759"/>
<keyword evidence="10 14" id="KW-0472">Membrane</keyword>
<protein>
    <submittedName>
        <fullName evidence="16 17">High-affinity choline transporter 1-like</fullName>
    </submittedName>
</protein>
<dbReference type="RefSeq" id="XP_031569162.1">
    <property type="nucleotide sequence ID" value="XM_031713302.1"/>
</dbReference>
<evidence type="ECO:0000256" key="5">
    <source>
        <dbReference type="ARBA" id="ARBA00022847"/>
    </source>
</evidence>
<reference evidence="16 17" key="1">
    <citation type="submission" date="2025-04" db="UniProtKB">
        <authorList>
            <consortium name="RefSeq"/>
        </authorList>
    </citation>
    <scope>IDENTIFICATION</scope>
    <source>
        <tissue evidence="16 17">Tentacle</tissue>
    </source>
</reference>
<keyword evidence="5" id="KW-0769">Symport</keyword>
<dbReference type="CDD" id="cd11474">
    <property type="entry name" value="SLC5sbd_CHT"/>
    <property type="match status" value="1"/>
</dbReference>
<feature type="transmembrane region" description="Helical" evidence="14">
    <location>
        <begin position="182"/>
        <end position="200"/>
    </location>
</feature>
<sequence length="526" mass="57768">MAEVFVIGIVGIVVFYLLILGLGIWAARRRKEGEEEAMLAGRNIGVFIGTFTMTATWVGGGYINGTAEIVYGSGLVWAQAPWGYALSLVVGGLAFAKIMRDRKYMTMLDPFQEKYGLRMGGLLYIPALMGEIFWSAAILSALGATVSVVVGLGKQLSVIVSSCIAVFYTLIGGLYSVAYTDVIQLICIFVGLWLSLPFAMTNEAVTKVSDTSSSWLGEWPENPGLWIDFALLLIFGGIPWQVYFQRVLACKTSGKARGLSLAAASGCIVMAIPAVLIGAVGSSTDWTKTDFYTNGNNSTQATKPEGLLILPMVLRHLTPNYISFFGLGAVSAAVMSSADSSILSAASMFSYNIYRLIFRQEASSTEVLWVMRIAIFIVGAIATIMALTVDSVYTLWALCSDVVYVTLFPQLCCVIYFTKTNTYGSFVGFLVGILLRVLGGEPSLKIPVIIKFPYYNETDGQLFPFRTLAMVCAFVSILVVSYLFRILFLKSILPTWMDFLHCFREYRLHEIEMLEQSYIKKKNDGM</sequence>
<dbReference type="Pfam" id="PF00474">
    <property type="entry name" value="SSF"/>
    <property type="match status" value="1"/>
</dbReference>
<dbReference type="PROSITE" id="PS50283">
    <property type="entry name" value="NA_SOLUT_SYMP_3"/>
    <property type="match status" value="1"/>
</dbReference>
<dbReference type="GO" id="GO:0008292">
    <property type="term" value="P:acetylcholine biosynthetic process"/>
    <property type="evidence" value="ECO:0007669"/>
    <property type="project" value="UniProtKB-ARBA"/>
</dbReference>
<dbReference type="PANTHER" id="PTHR45897:SF4">
    <property type="entry name" value="HIGH-AFFINITY CHOLINE TRANSPORTER 1"/>
    <property type="match status" value="1"/>
</dbReference>
<dbReference type="GeneID" id="116303706"/>
<dbReference type="InterPro" id="IPR001734">
    <property type="entry name" value="Na/solute_symporter"/>
</dbReference>
<evidence type="ECO:0000256" key="3">
    <source>
        <dbReference type="ARBA" id="ARBA00022448"/>
    </source>
</evidence>
<dbReference type="PANTHER" id="PTHR45897">
    <property type="entry name" value="HIGH-AFFINITY CHOLINE TRANSPORTER 1"/>
    <property type="match status" value="1"/>
</dbReference>
<feature type="transmembrane region" description="Helical" evidence="14">
    <location>
        <begin position="39"/>
        <end position="62"/>
    </location>
</feature>
<dbReference type="KEGG" id="aten:116303706"/>
<keyword evidence="9" id="KW-0406">Ion transport</keyword>
<evidence type="ECO:0000256" key="2">
    <source>
        <dbReference type="ARBA" id="ARBA00006434"/>
    </source>
</evidence>
<keyword evidence="6" id="KW-0530">Neurotransmitter biosynthesis</keyword>
<feature type="transmembrane region" description="Helical" evidence="14">
    <location>
        <begin position="468"/>
        <end position="488"/>
    </location>
</feature>
<keyword evidence="4 14" id="KW-0812">Transmembrane</keyword>
<dbReference type="FunFam" id="1.20.1730.10:FF:000008">
    <property type="entry name" value="High affinity choline transporter 1"/>
    <property type="match status" value="1"/>
</dbReference>
<accession>A0A6P8IQG1</accession>